<keyword evidence="5 9" id="KW-0418">Kinase</keyword>
<evidence type="ECO:0000256" key="3">
    <source>
        <dbReference type="ARBA" id="ARBA00022697"/>
    </source>
</evidence>
<dbReference type="RefSeq" id="WP_114642161.1">
    <property type="nucleotide sequence ID" value="NZ_JAACIO010000011.1"/>
</dbReference>
<dbReference type="InterPro" id="IPR002575">
    <property type="entry name" value="Aminoglycoside_PTrfase"/>
</dbReference>
<comment type="caution">
    <text evidence="9">The sequence shown here is derived from an EMBL/GenBank/DDBJ whole genome shotgun (WGS) entry which is preliminary data.</text>
</comment>
<organism evidence="9 10">
    <name type="scientific">Psychrilyobacter piezotolerans</name>
    <dbReference type="NCBI Taxonomy" id="2293438"/>
    <lineage>
        <taxon>Bacteria</taxon>
        <taxon>Fusobacteriati</taxon>
        <taxon>Fusobacteriota</taxon>
        <taxon>Fusobacteriia</taxon>
        <taxon>Fusobacteriales</taxon>
        <taxon>Fusobacteriaceae</taxon>
        <taxon>Psychrilyobacter</taxon>
    </lineage>
</organism>
<dbReference type="Gene3D" id="3.90.1200.10">
    <property type="match status" value="1"/>
</dbReference>
<feature type="domain" description="Aminoglycoside phosphotransferase" evidence="8">
    <location>
        <begin position="28"/>
        <end position="249"/>
    </location>
</feature>
<dbReference type="EMBL" id="QUAJ01000010">
    <property type="protein sequence ID" value="REI41413.1"/>
    <property type="molecule type" value="Genomic_DNA"/>
</dbReference>
<dbReference type="GO" id="GO:0016301">
    <property type="term" value="F:kinase activity"/>
    <property type="evidence" value="ECO:0007669"/>
    <property type="project" value="UniProtKB-KW"/>
</dbReference>
<sequence length="312" mass="36983">MAVYTNLTNEHKEDIRTLYNLGKDADFIEIPEGILNTNYLIKDRDKKYVFRLLEGRRNIDEELKELEFLNFLNKNDISCPRVSVNNLGKNHIFIQEKMGCLFDFIHGKKVNKIDSEVLRKIGSTLGRLHNLSQGRSIERTRKIDLDFFYDKISKIDLKTVLKKDHDLIMERYKEIKEVDFSSLPKGIVHNDIFPDNVFMGEKLSLIDFNDCMNAPFIIDLAIVINFWIKIKEFSKDKEKKFIKIFLEAYEGERKLLPEEKKLLKKMVLKMALTFIFLRINKSYVEDNRGKNMEVKTYKELLFLLEEETDEIY</sequence>
<dbReference type="Proteomes" id="UP000263486">
    <property type="component" value="Unassembled WGS sequence"/>
</dbReference>
<evidence type="ECO:0000256" key="7">
    <source>
        <dbReference type="ARBA" id="ARBA00038240"/>
    </source>
</evidence>
<dbReference type="SUPFAM" id="SSF56112">
    <property type="entry name" value="Protein kinase-like (PK-like)"/>
    <property type="match status" value="1"/>
</dbReference>
<evidence type="ECO:0000256" key="2">
    <source>
        <dbReference type="ARBA" id="ARBA00022679"/>
    </source>
</evidence>
<dbReference type="PANTHER" id="PTHR21064">
    <property type="entry name" value="AMINOGLYCOSIDE PHOSPHOTRANSFERASE DOMAIN-CONTAINING PROTEIN-RELATED"/>
    <property type="match status" value="1"/>
</dbReference>
<name>A0ABX9KHW4_9FUSO</name>
<keyword evidence="6" id="KW-0067">ATP-binding</keyword>
<dbReference type="InterPro" id="IPR050249">
    <property type="entry name" value="Pseudomonas-type_ThrB"/>
</dbReference>
<dbReference type="InterPro" id="IPR011009">
    <property type="entry name" value="Kinase-like_dom_sf"/>
</dbReference>
<keyword evidence="2" id="KW-0808">Transferase</keyword>
<evidence type="ECO:0000256" key="4">
    <source>
        <dbReference type="ARBA" id="ARBA00022741"/>
    </source>
</evidence>
<proteinExistence type="inferred from homology"/>
<dbReference type="Gene3D" id="3.30.200.20">
    <property type="entry name" value="Phosphorylase Kinase, domain 1"/>
    <property type="match status" value="1"/>
</dbReference>
<evidence type="ECO:0000256" key="6">
    <source>
        <dbReference type="ARBA" id="ARBA00022840"/>
    </source>
</evidence>
<reference evidence="9 10" key="1">
    <citation type="submission" date="2018-08" db="EMBL/GenBank/DDBJ databases">
        <title>Draft genome sequence of Psychrilyobacter sp. strain SD5 isolated from Black Sea water.</title>
        <authorList>
            <person name="Yadav S."/>
            <person name="Villanueva L."/>
            <person name="Damste J.S.S."/>
        </authorList>
    </citation>
    <scope>NUCLEOTIDE SEQUENCE [LARGE SCALE GENOMIC DNA]</scope>
    <source>
        <strain evidence="9 10">SD5</strain>
    </source>
</reference>
<keyword evidence="4" id="KW-0547">Nucleotide-binding</keyword>
<evidence type="ECO:0000313" key="9">
    <source>
        <dbReference type="EMBL" id="REI41413.1"/>
    </source>
</evidence>
<evidence type="ECO:0000259" key="8">
    <source>
        <dbReference type="Pfam" id="PF01636"/>
    </source>
</evidence>
<dbReference type="PANTHER" id="PTHR21064:SF6">
    <property type="entry name" value="AMINOGLYCOSIDE PHOSPHOTRANSFERASE DOMAIN-CONTAINING PROTEIN"/>
    <property type="match status" value="1"/>
</dbReference>
<dbReference type="InterPro" id="IPR005280">
    <property type="entry name" value="Homoserine_kinase_II"/>
</dbReference>
<evidence type="ECO:0000313" key="10">
    <source>
        <dbReference type="Proteomes" id="UP000263486"/>
    </source>
</evidence>
<comment type="similarity">
    <text evidence="7">Belongs to the pseudomonas-type ThrB family.</text>
</comment>
<evidence type="ECO:0000256" key="5">
    <source>
        <dbReference type="ARBA" id="ARBA00022777"/>
    </source>
</evidence>
<gene>
    <name evidence="9" type="ORF">DYH56_07020</name>
</gene>
<accession>A0ABX9KHW4</accession>
<keyword evidence="10" id="KW-1185">Reference proteome</keyword>
<evidence type="ECO:0000256" key="1">
    <source>
        <dbReference type="ARBA" id="ARBA00022605"/>
    </source>
</evidence>
<keyword evidence="1" id="KW-0028">Amino-acid biosynthesis</keyword>
<keyword evidence="3" id="KW-0791">Threonine biosynthesis</keyword>
<dbReference type="Pfam" id="PF01636">
    <property type="entry name" value="APH"/>
    <property type="match status" value="1"/>
</dbReference>
<dbReference type="CDD" id="cd05153">
    <property type="entry name" value="HomoserineK_II"/>
    <property type="match status" value="1"/>
</dbReference>
<protein>
    <submittedName>
        <fullName evidence="9">Homoserine kinase</fullName>
    </submittedName>
</protein>